<dbReference type="RefSeq" id="WP_093576867.1">
    <property type="nucleotide sequence ID" value="NZ_FOWC01000020.1"/>
</dbReference>
<reference evidence="2 3" key="1">
    <citation type="submission" date="2016-10" db="EMBL/GenBank/DDBJ databases">
        <authorList>
            <person name="de Groot N.N."/>
        </authorList>
    </citation>
    <scope>NUCLEOTIDE SEQUENCE [LARGE SCALE GENOMIC DNA]</scope>
    <source>
        <strain evidence="2 3">DSM 44637</strain>
    </source>
</reference>
<dbReference type="SUPFAM" id="SSF75304">
    <property type="entry name" value="Amidase signature (AS) enzymes"/>
    <property type="match status" value="1"/>
</dbReference>
<dbReference type="InterPro" id="IPR020556">
    <property type="entry name" value="Amidase_CS"/>
</dbReference>
<dbReference type="PANTHER" id="PTHR11895:SF176">
    <property type="entry name" value="AMIDASE AMID-RELATED"/>
    <property type="match status" value="1"/>
</dbReference>
<dbReference type="STRING" id="112413.SAMN05421854_12063"/>
<evidence type="ECO:0000313" key="3">
    <source>
        <dbReference type="Proteomes" id="UP000199137"/>
    </source>
</evidence>
<name>A0A1I6AQ79_9PSEU</name>
<keyword evidence="2" id="KW-0808">Transferase</keyword>
<dbReference type="AlphaFoldDB" id="A0A1I6AQ79"/>
<dbReference type="OrthoDB" id="182039at2"/>
<dbReference type="Proteomes" id="UP000199137">
    <property type="component" value="Unassembled WGS sequence"/>
</dbReference>
<evidence type="ECO:0000259" key="1">
    <source>
        <dbReference type="Pfam" id="PF01425"/>
    </source>
</evidence>
<dbReference type="Gene3D" id="3.90.1300.10">
    <property type="entry name" value="Amidase signature (AS) domain"/>
    <property type="match status" value="1"/>
</dbReference>
<dbReference type="InterPro" id="IPR023631">
    <property type="entry name" value="Amidase_dom"/>
</dbReference>
<gene>
    <name evidence="2" type="ORF">SAMN05421854_12063</name>
</gene>
<dbReference type="GO" id="GO:0016740">
    <property type="term" value="F:transferase activity"/>
    <property type="evidence" value="ECO:0007669"/>
    <property type="project" value="UniProtKB-KW"/>
</dbReference>
<evidence type="ECO:0000313" key="2">
    <source>
        <dbReference type="EMBL" id="SFQ70747.1"/>
    </source>
</evidence>
<dbReference type="InterPro" id="IPR036928">
    <property type="entry name" value="AS_sf"/>
</dbReference>
<organism evidence="2 3">
    <name type="scientific">Amycolatopsis rubida</name>
    <dbReference type="NCBI Taxonomy" id="112413"/>
    <lineage>
        <taxon>Bacteria</taxon>
        <taxon>Bacillati</taxon>
        <taxon>Actinomycetota</taxon>
        <taxon>Actinomycetes</taxon>
        <taxon>Pseudonocardiales</taxon>
        <taxon>Pseudonocardiaceae</taxon>
        <taxon>Amycolatopsis</taxon>
    </lineage>
</organism>
<dbReference type="EMBL" id="FOWC01000020">
    <property type="protein sequence ID" value="SFQ70747.1"/>
    <property type="molecule type" value="Genomic_DNA"/>
</dbReference>
<accession>A0A1I6AQ79</accession>
<sequence length="452" mass="47007">MVLSISEAAVALRTGRTTAVALAESAFAAADEHDAALGVYLSRFDGPALAAAERADAELAAGVDRGPLHGIPLAVKDLLATGEGETTAQSQVLDRAWGLRGDGPAVARLRAAGAVLTGKTTTMEFGIGAPDRTKPFPLPRNPWRPTHYAGGSSSGSASAVAAGLVLGSLGTDTAGSIRYPAALCGVSGLKPTYGRVPKNGCVPLAPGFDHIGPLARSAEDCALLLTVLAGPDPGDPSSAGHPVEDYRGGLTESLSGLRIGVVPHAEDRAFERAVAVLRDAGARTRPVELPYCQELKTVTKFGLAAEAFAWHRTNLQHRWSDYGASTRMALARGALVSAGDYVQMQRVRRAGQRKLAQLFAEVDLVVTPTATRGAPEIEGLSTSGMADTALTSYWNAAGNPALSVPMGFTGDGLPLGLQIAGRPFAEATVLAAGHAYQQRTSWHLQTPWEIVR</sequence>
<dbReference type="Pfam" id="PF01425">
    <property type="entry name" value="Amidase"/>
    <property type="match status" value="1"/>
</dbReference>
<dbReference type="PROSITE" id="PS00571">
    <property type="entry name" value="AMIDASES"/>
    <property type="match status" value="1"/>
</dbReference>
<proteinExistence type="predicted"/>
<dbReference type="PANTHER" id="PTHR11895">
    <property type="entry name" value="TRANSAMIDASE"/>
    <property type="match status" value="1"/>
</dbReference>
<protein>
    <submittedName>
        <fullName evidence="2">Aspartyl-tRNA(Asn)/glutamyl-tRNA(Gln) amidotransferase subunit A</fullName>
    </submittedName>
</protein>
<dbReference type="InterPro" id="IPR000120">
    <property type="entry name" value="Amidase"/>
</dbReference>
<feature type="domain" description="Amidase" evidence="1">
    <location>
        <begin position="23"/>
        <end position="430"/>
    </location>
</feature>